<evidence type="ECO:0000256" key="1">
    <source>
        <dbReference type="SAM" id="MobiDB-lite"/>
    </source>
</evidence>
<protein>
    <submittedName>
        <fullName evidence="2">Uncharacterized protein</fullName>
    </submittedName>
</protein>
<proteinExistence type="predicted"/>
<comment type="caution">
    <text evidence="2">The sequence shown here is derived from an EMBL/GenBank/DDBJ whole genome shotgun (WGS) entry which is preliminary data.</text>
</comment>
<reference evidence="2" key="1">
    <citation type="journal article" date="2022" name="bioRxiv">
        <title>Sequencing and chromosome-scale assembly of the giantPleurodeles waltlgenome.</title>
        <authorList>
            <person name="Brown T."/>
            <person name="Elewa A."/>
            <person name="Iarovenko S."/>
            <person name="Subramanian E."/>
            <person name="Araus A.J."/>
            <person name="Petzold A."/>
            <person name="Susuki M."/>
            <person name="Suzuki K.-i.T."/>
            <person name="Hayashi T."/>
            <person name="Toyoda A."/>
            <person name="Oliveira C."/>
            <person name="Osipova E."/>
            <person name="Leigh N.D."/>
            <person name="Simon A."/>
            <person name="Yun M.H."/>
        </authorList>
    </citation>
    <scope>NUCLEOTIDE SEQUENCE</scope>
    <source>
        <strain evidence="2">20211129_DDA</strain>
        <tissue evidence="2">Liver</tissue>
    </source>
</reference>
<feature type="region of interest" description="Disordered" evidence="1">
    <location>
        <begin position="61"/>
        <end position="92"/>
    </location>
</feature>
<gene>
    <name evidence="2" type="ORF">NDU88_003426</name>
</gene>
<evidence type="ECO:0000313" key="2">
    <source>
        <dbReference type="EMBL" id="KAJ1137013.1"/>
    </source>
</evidence>
<dbReference type="Proteomes" id="UP001066276">
    <property type="component" value="Chromosome 6"/>
</dbReference>
<sequence>MFLWAGILRHRRCRGSGSAPCCSPPPSSPRMLKRQRPQFQAGRGHPAEVAPRARWSFFIPPAQPPRSASIPSNFSGLDHPSAALETRRRRPR</sequence>
<dbReference type="EMBL" id="JANPWB010000010">
    <property type="protein sequence ID" value="KAJ1137013.1"/>
    <property type="molecule type" value="Genomic_DNA"/>
</dbReference>
<organism evidence="2 3">
    <name type="scientific">Pleurodeles waltl</name>
    <name type="common">Iberian ribbed newt</name>
    <dbReference type="NCBI Taxonomy" id="8319"/>
    <lineage>
        <taxon>Eukaryota</taxon>
        <taxon>Metazoa</taxon>
        <taxon>Chordata</taxon>
        <taxon>Craniata</taxon>
        <taxon>Vertebrata</taxon>
        <taxon>Euteleostomi</taxon>
        <taxon>Amphibia</taxon>
        <taxon>Batrachia</taxon>
        <taxon>Caudata</taxon>
        <taxon>Salamandroidea</taxon>
        <taxon>Salamandridae</taxon>
        <taxon>Pleurodelinae</taxon>
        <taxon>Pleurodeles</taxon>
    </lineage>
</organism>
<keyword evidence="3" id="KW-1185">Reference proteome</keyword>
<accession>A0AAV7QEV8</accession>
<name>A0AAV7QEV8_PLEWA</name>
<evidence type="ECO:0000313" key="3">
    <source>
        <dbReference type="Proteomes" id="UP001066276"/>
    </source>
</evidence>
<feature type="region of interest" description="Disordered" evidence="1">
    <location>
        <begin position="13"/>
        <end position="47"/>
    </location>
</feature>
<dbReference type="AlphaFoldDB" id="A0AAV7QEV8"/>